<feature type="transmembrane region" description="Helical" evidence="1">
    <location>
        <begin position="20"/>
        <end position="37"/>
    </location>
</feature>
<evidence type="ECO:0000313" key="4">
    <source>
        <dbReference type="Proteomes" id="UP000001476"/>
    </source>
</evidence>
<organism evidence="3 4">
    <name type="scientific">Lachnospira eligens (strain ATCC 27750 / DSM 3376 / VPI C15-48 / C15-B4)</name>
    <name type="common">Eubacterium eligens</name>
    <dbReference type="NCBI Taxonomy" id="515620"/>
    <lineage>
        <taxon>Bacteria</taxon>
        <taxon>Bacillati</taxon>
        <taxon>Bacillota</taxon>
        <taxon>Clostridia</taxon>
        <taxon>Lachnospirales</taxon>
        <taxon>Lachnospiraceae</taxon>
        <taxon>Lachnospira</taxon>
    </lineage>
</organism>
<keyword evidence="1" id="KW-1133">Transmembrane helix</keyword>
<dbReference type="Pfam" id="PF16982">
    <property type="entry name" value="Flp1_like"/>
    <property type="match status" value="1"/>
</dbReference>
<dbReference type="HOGENOM" id="CLU_189990_3_1_9"/>
<accession>C4Z4S7</accession>
<sequence>MRTLYYGIKKFWKDEDGMGVVEVVLITIVLVGLVILFKSQITALVNSILAKMFNQANKI</sequence>
<feature type="domain" description="Putative Flagellin Flp1-like" evidence="2">
    <location>
        <begin position="10"/>
        <end position="58"/>
    </location>
</feature>
<proteinExistence type="predicted"/>
<dbReference type="KEGG" id="eel:EUBELI_01983"/>
<dbReference type="STRING" id="515620.EUBELI_01983"/>
<keyword evidence="4" id="KW-1185">Reference proteome</keyword>
<name>C4Z4S7_LACE2</name>
<dbReference type="eggNOG" id="ENOG5030UK7">
    <property type="taxonomic scope" value="Bacteria"/>
</dbReference>
<dbReference type="InterPro" id="IPR031564">
    <property type="entry name" value="Flp1-like"/>
</dbReference>
<evidence type="ECO:0000313" key="3">
    <source>
        <dbReference type="EMBL" id="ACR72966.1"/>
    </source>
</evidence>
<dbReference type="GeneID" id="41356626"/>
<dbReference type="Proteomes" id="UP000001476">
    <property type="component" value="Chromosome"/>
</dbReference>
<gene>
    <name evidence="3" type="ordered locus">EUBELI_01983</name>
</gene>
<reference evidence="3 4" key="1">
    <citation type="journal article" date="2009" name="Proc. Natl. Acad. Sci. U.S.A.">
        <title>Characterizing a model human gut microbiota composed of members of its two dominant bacterial phyla.</title>
        <authorList>
            <person name="Mahowald M.A."/>
            <person name="Rey F.E."/>
            <person name="Seedorf H."/>
            <person name="Turnbaugh P.J."/>
            <person name="Fulton R.S."/>
            <person name="Wollam A."/>
            <person name="Shah N."/>
            <person name="Wang C."/>
            <person name="Magrini V."/>
            <person name="Wilson R.K."/>
            <person name="Cantarel B.L."/>
            <person name="Coutinho P.M."/>
            <person name="Henrissat B."/>
            <person name="Crock L.W."/>
            <person name="Russell A."/>
            <person name="Verberkmoes N.C."/>
            <person name="Hettich R.L."/>
            <person name="Gordon J.I."/>
        </authorList>
    </citation>
    <scope>NUCLEOTIDE SEQUENCE [LARGE SCALE GENOMIC DNA]</scope>
    <source>
        <strain evidence="4">ATCC 27750 / DSM 3376 / VPI C15-48 / C15-B4</strain>
    </source>
</reference>
<dbReference type="AlphaFoldDB" id="C4Z4S7"/>
<dbReference type="RefSeq" id="WP_012740198.1">
    <property type="nucleotide sequence ID" value="NC_012778.1"/>
</dbReference>
<evidence type="ECO:0000259" key="2">
    <source>
        <dbReference type="Pfam" id="PF16982"/>
    </source>
</evidence>
<keyword evidence="1" id="KW-0812">Transmembrane</keyword>
<evidence type="ECO:0000256" key="1">
    <source>
        <dbReference type="SAM" id="Phobius"/>
    </source>
</evidence>
<dbReference type="EMBL" id="CP001104">
    <property type="protein sequence ID" value="ACR72966.1"/>
    <property type="molecule type" value="Genomic_DNA"/>
</dbReference>
<keyword evidence="1" id="KW-0472">Membrane</keyword>
<protein>
    <recommendedName>
        <fullName evidence="2">Putative Flagellin Flp1-like domain-containing protein</fullName>
    </recommendedName>
</protein>